<dbReference type="RefSeq" id="WP_232299186.1">
    <property type="nucleotide sequence ID" value="NZ_CP011266.1"/>
</dbReference>
<gene>
    <name evidence="1" type="ORF">sm9_0987</name>
</gene>
<reference evidence="1 2" key="1">
    <citation type="submission" date="2015-04" db="EMBL/GenBank/DDBJ databases">
        <title>The complete genome sequence of the rumen methanogen Methanobrevibacter millerae SM9.</title>
        <authorList>
            <person name="Leahy S.C."/>
            <person name="Kelly W.J."/>
            <person name="Pacheco D.M."/>
            <person name="Li D."/>
            <person name="Altermann E."/>
            <person name="Attwood G.T."/>
        </authorList>
    </citation>
    <scope>NUCLEOTIDE SEQUENCE [LARGE SCALE GENOMIC DNA]</scope>
    <source>
        <strain evidence="1 2">SM9</strain>
    </source>
</reference>
<name>A0A0U3E905_9EURY</name>
<keyword evidence="2" id="KW-1185">Reference proteome</keyword>
<organism evidence="1 2">
    <name type="scientific">Methanobrevibacter millerae</name>
    <dbReference type="NCBI Taxonomy" id="230361"/>
    <lineage>
        <taxon>Archaea</taxon>
        <taxon>Methanobacteriati</taxon>
        <taxon>Methanobacteriota</taxon>
        <taxon>Methanomada group</taxon>
        <taxon>Methanobacteria</taxon>
        <taxon>Methanobacteriales</taxon>
        <taxon>Methanobacteriaceae</taxon>
        <taxon>Methanobrevibacter</taxon>
    </lineage>
</organism>
<accession>A0A0U3E905</accession>
<dbReference type="AlphaFoldDB" id="A0A0U3E905"/>
<protein>
    <submittedName>
        <fullName evidence="1">Uncharacterized protein</fullName>
    </submittedName>
</protein>
<evidence type="ECO:0000313" key="2">
    <source>
        <dbReference type="Proteomes" id="UP000067738"/>
    </source>
</evidence>
<evidence type="ECO:0000313" key="1">
    <source>
        <dbReference type="EMBL" id="ALT68776.1"/>
    </source>
</evidence>
<dbReference type="EMBL" id="CP011266">
    <property type="protein sequence ID" value="ALT68776.1"/>
    <property type="molecule type" value="Genomic_DNA"/>
</dbReference>
<dbReference type="PATRIC" id="fig|230361.4.peg.1017"/>
<dbReference type="KEGG" id="mmil:sm9_0987"/>
<dbReference type="Proteomes" id="UP000067738">
    <property type="component" value="Chromosome"/>
</dbReference>
<proteinExistence type="predicted"/>
<sequence>MFKIQFGNNNNEGFEGNDNFRYFKPDLALKGLRLQTEAKFENRLFYENTKNN</sequence>
<dbReference type="GeneID" id="69101411"/>